<protein>
    <submittedName>
        <fullName evidence="2">Uncharacterized protein</fullName>
    </submittedName>
</protein>
<evidence type="ECO:0000256" key="1">
    <source>
        <dbReference type="SAM" id="Phobius"/>
    </source>
</evidence>
<comment type="caution">
    <text evidence="2">The sequence shown here is derived from an EMBL/GenBank/DDBJ whole genome shotgun (WGS) entry which is preliminary data.</text>
</comment>
<proteinExistence type="predicted"/>
<accession>A0A8X7SSW0</accession>
<keyword evidence="1" id="KW-0472">Membrane</keyword>
<name>A0A8X7SSW0_9BASI</name>
<gene>
    <name evidence="2" type="ORF">A4X06_0g8323</name>
</gene>
<reference evidence="2" key="1">
    <citation type="submission" date="2016-04" db="EMBL/GenBank/DDBJ databases">
        <authorList>
            <person name="Nguyen H.D."/>
            <person name="Samba Siva P."/>
            <person name="Cullis J."/>
            <person name="Levesque C.A."/>
            <person name="Hambleton S."/>
        </authorList>
    </citation>
    <scope>NUCLEOTIDE SEQUENCE</scope>
    <source>
        <strain evidence="2">DAOMC 236426</strain>
    </source>
</reference>
<evidence type="ECO:0000313" key="3">
    <source>
        <dbReference type="Proteomes" id="UP000077684"/>
    </source>
</evidence>
<reference evidence="2" key="2">
    <citation type="journal article" date="2019" name="IMA Fungus">
        <title>Genome sequencing and comparison of five Tilletia species to identify candidate genes for the detection of regulated species infecting wheat.</title>
        <authorList>
            <person name="Nguyen H.D.T."/>
            <person name="Sultana T."/>
            <person name="Kesanakurti P."/>
            <person name="Hambleton S."/>
        </authorList>
    </citation>
    <scope>NUCLEOTIDE SEQUENCE</scope>
    <source>
        <strain evidence="2">DAOMC 236426</strain>
    </source>
</reference>
<feature type="transmembrane region" description="Helical" evidence="1">
    <location>
        <begin position="86"/>
        <end position="111"/>
    </location>
</feature>
<feature type="transmembrane region" description="Helical" evidence="1">
    <location>
        <begin position="17"/>
        <end position="40"/>
    </location>
</feature>
<sequence length="145" mass="16647">MPQQLAGALTSNKMPALVLNVVCFGFPPLAFAALMVPTAISDYHWQRVVVKEWPAFQHRYHNQTELSREMLVDAQKIWNHLLQMSLMLSAGCMMWVILCGGLTFLHVWVVWRTISSLRRFLATQRPMPRRLFSGTLARTDSQAVY</sequence>
<dbReference type="Proteomes" id="UP000077684">
    <property type="component" value="Unassembled WGS sequence"/>
</dbReference>
<organism evidence="2 3">
    <name type="scientific">Tilletia controversa</name>
    <name type="common">dwarf bunt fungus</name>
    <dbReference type="NCBI Taxonomy" id="13291"/>
    <lineage>
        <taxon>Eukaryota</taxon>
        <taxon>Fungi</taxon>
        <taxon>Dikarya</taxon>
        <taxon>Basidiomycota</taxon>
        <taxon>Ustilaginomycotina</taxon>
        <taxon>Exobasidiomycetes</taxon>
        <taxon>Tilletiales</taxon>
        <taxon>Tilletiaceae</taxon>
        <taxon>Tilletia</taxon>
    </lineage>
</organism>
<keyword evidence="1" id="KW-0812">Transmembrane</keyword>
<keyword evidence="3" id="KW-1185">Reference proteome</keyword>
<dbReference type="AlphaFoldDB" id="A0A8X7SSW0"/>
<evidence type="ECO:0000313" key="2">
    <source>
        <dbReference type="EMBL" id="KAE8239345.1"/>
    </source>
</evidence>
<dbReference type="EMBL" id="LWDE02001766">
    <property type="protein sequence ID" value="KAE8239345.1"/>
    <property type="molecule type" value="Genomic_DNA"/>
</dbReference>
<keyword evidence="1" id="KW-1133">Transmembrane helix</keyword>